<keyword evidence="13 23" id="KW-0547">Nucleotide-binding</keyword>
<dbReference type="FunFam" id="3.30.200.20:FF:000309">
    <property type="entry name" value="Leucine-rich repeat receptor protein kinase MSP1"/>
    <property type="match status" value="1"/>
</dbReference>
<evidence type="ECO:0000256" key="11">
    <source>
        <dbReference type="ARBA" id="ARBA00022729"/>
    </source>
</evidence>
<evidence type="ECO:0000256" key="23">
    <source>
        <dbReference type="PROSITE-ProRule" id="PRU10141"/>
    </source>
</evidence>
<dbReference type="PANTHER" id="PTHR48053">
    <property type="entry name" value="LEUCINE RICH REPEAT FAMILY PROTEIN, EXPRESSED"/>
    <property type="match status" value="1"/>
</dbReference>
<dbReference type="GO" id="GO:0005524">
    <property type="term" value="F:ATP binding"/>
    <property type="evidence" value="ECO:0007669"/>
    <property type="project" value="UniProtKB-UniRule"/>
</dbReference>
<dbReference type="InterPro" id="IPR001611">
    <property type="entry name" value="Leu-rich_rpt"/>
</dbReference>
<dbReference type="PANTHER" id="PTHR48053:SF139">
    <property type="entry name" value="LRR RECEPTOR-LIKE KINASE FAMILY PROTEIN"/>
    <property type="match status" value="1"/>
</dbReference>
<keyword evidence="10 24" id="KW-0812">Transmembrane</keyword>
<comment type="caution">
    <text evidence="27">The sequence shown here is derived from an EMBL/GenBank/DDBJ whole genome shotgun (WGS) entry which is preliminary data.</text>
</comment>
<evidence type="ECO:0000256" key="7">
    <source>
        <dbReference type="ARBA" id="ARBA00022553"/>
    </source>
</evidence>
<dbReference type="GO" id="GO:0016020">
    <property type="term" value="C:membrane"/>
    <property type="evidence" value="ECO:0007669"/>
    <property type="project" value="UniProtKB-SubCell"/>
</dbReference>
<dbReference type="InterPro" id="IPR000719">
    <property type="entry name" value="Prot_kinase_dom"/>
</dbReference>
<dbReference type="EMBL" id="CM031822">
    <property type="protein sequence ID" value="KAG6629361.1"/>
    <property type="molecule type" value="Genomic_DNA"/>
</dbReference>
<keyword evidence="12" id="KW-0677">Repeat</keyword>
<dbReference type="PROSITE" id="PS50011">
    <property type="entry name" value="PROTEIN_KINASE_DOM"/>
    <property type="match status" value="1"/>
</dbReference>
<dbReference type="Pfam" id="PF00560">
    <property type="entry name" value="LRR_1"/>
    <property type="match status" value="4"/>
</dbReference>
<dbReference type="InterPro" id="IPR003591">
    <property type="entry name" value="Leu-rich_rpt_typical-subtyp"/>
</dbReference>
<evidence type="ECO:0000256" key="12">
    <source>
        <dbReference type="ARBA" id="ARBA00022737"/>
    </source>
</evidence>
<dbReference type="Pfam" id="PF08263">
    <property type="entry name" value="LRRNT_2"/>
    <property type="match status" value="1"/>
</dbReference>
<evidence type="ECO:0000256" key="15">
    <source>
        <dbReference type="ARBA" id="ARBA00022840"/>
    </source>
</evidence>
<evidence type="ECO:0000256" key="22">
    <source>
        <dbReference type="ARBA" id="ARBA00048679"/>
    </source>
</evidence>
<evidence type="ECO:0000256" key="6">
    <source>
        <dbReference type="ARBA" id="ARBA00022527"/>
    </source>
</evidence>
<evidence type="ECO:0000256" key="18">
    <source>
        <dbReference type="ARBA" id="ARBA00023170"/>
    </source>
</evidence>
<evidence type="ECO:0000256" key="10">
    <source>
        <dbReference type="ARBA" id="ARBA00022692"/>
    </source>
</evidence>
<feature type="signal peptide" evidence="25">
    <location>
        <begin position="1"/>
        <end position="34"/>
    </location>
</feature>
<evidence type="ECO:0000256" key="14">
    <source>
        <dbReference type="ARBA" id="ARBA00022777"/>
    </source>
</evidence>
<evidence type="ECO:0000256" key="2">
    <source>
        <dbReference type="ARBA" id="ARBA00004479"/>
    </source>
</evidence>
<keyword evidence="29" id="KW-1185">Reference proteome</keyword>
<evidence type="ECO:0000256" key="16">
    <source>
        <dbReference type="ARBA" id="ARBA00022989"/>
    </source>
</evidence>
<evidence type="ECO:0000256" key="13">
    <source>
        <dbReference type="ARBA" id="ARBA00022741"/>
    </source>
</evidence>
<evidence type="ECO:0000313" key="29">
    <source>
        <dbReference type="Proteomes" id="UP000811609"/>
    </source>
</evidence>
<dbReference type="InterPro" id="IPR008271">
    <property type="entry name" value="Ser/Thr_kinase_AS"/>
</dbReference>
<keyword evidence="8" id="KW-0433">Leucine-rich repeat</keyword>
<comment type="similarity">
    <text evidence="20">Belongs to the polygalacturonase-inhibiting protein family.</text>
</comment>
<keyword evidence="5" id="KW-0964">Secreted</keyword>
<keyword evidence="19" id="KW-0325">Glycoprotein</keyword>
<evidence type="ECO:0000256" key="9">
    <source>
        <dbReference type="ARBA" id="ARBA00022679"/>
    </source>
</evidence>
<evidence type="ECO:0000313" key="28">
    <source>
        <dbReference type="EMBL" id="KAG6678475.1"/>
    </source>
</evidence>
<dbReference type="SMART" id="SM00365">
    <property type="entry name" value="LRR_SD22"/>
    <property type="match status" value="5"/>
</dbReference>
<feature type="binding site" evidence="23">
    <location>
        <position position="674"/>
    </location>
    <ligand>
        <name>ATP</name>
        <dbReference type="ChEBI" id="CHEBI:30616"/>
    </ligand>
</feature>
<evidence type="ECO:0000256" key="25">
    <source>
        <dbReference type="SAM" id="SignalP"/>
    </source>
</evidence>
<dbReference type="InterPro" id="IPR055414">
    <property type="entry name" value="LRR_R13L4/SHOC2-like"/>
</dbReference>
<dbReference type="InterPro" id="IPR051716">
    <property type="entry name" value="Plant_RL_S/T_kinase"/>
</dbReference>
<dbReference type="PROSITE" id="PS00107">
    <property type="entry name" value="PROTEIN_KINASE_ATP"/>
    <property type="match status" value="1"/>
</dbReference>
<feature type="domain" description="Protein kinase" evidence="26">
    <location>
        <begin position="645"/>
        <end position="921"/>
    </location>
</feature>
<keyword evidence="15 23" id="KW-0067">ATP-binding</keyword>
<dbReference type="FunFam" id="1.10.510.10:FF:000445">
    <property type="entry name" value="MDIS1-interacting receptor like kinase 2"/>
    <property type="match status" value="1"/>
</dbReference>
<evidence type="ECO:0000256" key="1">
    <source>
        <dbReference type="ARBA" id="ARBA00004191"/>
    </source>
</evidence>
<proteinExistence type="inferred from homology"/>
<dbReference type="GO" id="GO:0004674">
    <property type="term" value="F:protein serine/threonine kinase activity"/>
    <property type="evidence" value="ECO:0007669"/>
    <property type="project" value="UniProtKB-KW"/>
</dbReference>
<evidence type="ECO:0000313" key="27">
    <source>
        <dbReference type="EMBL" id="KAG6629361.1"/>
    </source>
</evidence>
<gene>
    <name evidence="27" type="ORF">CIPAW_14G079600</name>
    <name evidence="28" type="ORF">I3842_14G082200</name>
</gene>
<evidence type="ECO:0000256" key="21">
    <source>
        <dbReference type="ARBA" id="ARBA00047899"/>
    </source>
</evidence>
<dbReference type="EC" id="2.7.11.1" evidence="4"/>
<dbReference type="PROSITE" id="PS00108">
    <property type="entry name" value="PROTEIN_KINASE_ST"/>
    <property type="match status" value="1"/>
</dbReference>
<sequence>MKRLVASNFKKACTILSFCLFVHYLVLSSNAASATEATALLKWKYTLSNKTQSHLHSWTSLPNASSNSIHSTNPCTWFGITCNPAGRIVKMNLTSFSLQGTLHGFSFLSFPNLVYLDLSMNALSGNIPPQISGLSKINYLDLSFNLLSGKIPPEIGCLNSLAQLGLSQNRLEGHIPTSLGNLRNLTLLYLYQNQLSGSIPKELGRLNSLTNLSLFQNRLEGLIPTSLGNLRNLIFLDLAQNSLEGLIPQGIGSMNMTSLQLSGNQFTGSLPEGICHDGSLQYFAISNNGFRGQVPQSLKNCTSLKRVFLNGNQLTGDISQVFGSYPNLIYIDLSRNNFYGKISSNWGQSLKLGTLKMSGNNISGSIPPEIGNCIKLHVVDLSLNHIVGAIPKELGKLNSLEKLWLNGNHLSGAIPIEFESLTNLEFLDISSNKMCKSLPCNIGKCFSKLIHFNLSHNNFSEELPILLMSLVHLSKLDLSYNSLTGEIPLEINIMQSLEVLNLSHNHLSGVIPTTIREMYGLSYVDVSYNELHGPIPNSKAFLDAPLGALQGNKGLCGNVKGLPPCKHLSKKGHKTMFVIIFPLLGSLLALFVFFQVLRILQRGKKDRYPQLEQSDKHKEGFLFVSSSTFDGRKMYEEIIRATEAFNEIYCIGEGAYGRTYKAILSSGVMVAVKKLHQLLDDEQRFQKAFLNEIKALIEVRHRNIVKLHGFCSHIRHSFLVYECLEMGSLARILKIEEDAKELDWSKRLNIVKGVAYALSYMHHDCSPPIIHRDIKSSNILLDSQYEAHVSDFGTAKILELDSSNWTSLAGTYGYIAPELAYTMKITDKCDVYSFGVLALEVIMGKYPGDFICSVKSSPSVEMSIQLKDVLDQRLPFPTPQVEAELIRVAKIATECLNELAESRPTMHMISKVLAVARAPNYGSLQLEPSFE</sequence>
<dbReference type="Proteomes" id="UP000811246">
    <property type="component" value="Chromosome 14"/>
</dbReference>
<name>A0A8T1NHW8_CARIL</name>
<dbReference type="InterPro" id="IPR017441">
    <property type="entry name" value="Protein_kinase_ATP_BS"/>
</dbReference>
<comment type="similarity">
    <text evidence="3">Belongs to the protein kinase superfamily. Ser/Thr protein kinase family.</text>
</comment>
<evidence type="ECO:0000256" key="8">
    <source>
        <dbReference type="ARBA" id="ARBA00022614"/>
    </source>
</evidence>
<keyword evidence="17 24" id="KW-0472">Membrane</keyword>
<evidence type="ECO:0000256" key="20">
    <source>
        <dbReference type="ARBA" id="ARBA00038043"/>
    </source>
</evidence>
<evidence type="ECO:0000256" key="5">
    <source>
        <dbReference type="ARBA" id="ARBA00022512"/>
    </source>
</evidence>
<dbReference type="FunFam" id="3.80.10.10:FF:000400">
    <property type="entry name" value="Nuclear pore complex protein NUP107"/>
    <property type="match status" value="1"/>
</dbReference>
<keyword evidence="11 25" id="KW-0732">Signal</keyword>
<comment type="catalytic activity">
    <reaction evidence="21">
        <text>L-threonyl-[protein] + ATP = O-phospho-L-threonyl-[protein] + ADP + H(+)</text>
        <dbReference type="Rhea" id="RHEA:46608"/>
        <dbReference type="Rhea" id="RHEA-COMP:11060"/>
        <dbReference type="Rhea" id="RHEA-COMP:11605"/>
        <dbReference type="ChEBI" id="CHEBI:15378"/>
        <dbReference type="ChEBI" id="CHEBI:30013"/>
        <dbReference type="ChEBI" id="CHEBI:30616"/>
        <dbReference type="ChEBI" id="CHEBI:61977"/>
        <dbReference type="ChEBI" id="CHEBI:456216"/>
        <dbReference type="EC" id="2.7.11.1"/>
    </reaction>
</comment>
<keyword evidence="14" id="KW-0418">Kinase</keyword>
<keyword evidence="18" id="KW-0675">Receptor</keyword>
<evidence type="ECO:0000256" key="4">
    <source>
        <dbReference type="ARBA" id="ARBA00012513"/>
    </source>
</evidence>
<comment type="subcellular location">
    <subcellularLocation>
        <location evidence="2">Membrane</location>
        <topology evidence="2">Single-pass type I membrane protein</topology>
    </subcellularLocation>
    <subcellularLocation>
        <location evidence="1">Secreted</location>
        <location evidence="1">Cell wall</location>
    </subcellularLocation>
</comment>
<dbReference type="SMART" id="SM00369">
    <property type="entry name" value="LRR_TYP"/>
    <property type="match status" value="9"/>
</dbReference>
<reference evidence="27" key="1">
    <citation type="submission" date="2020-12" db="EMBL/GenBank/DDBJ databases">
        <title>WGS assembly of Carya illinoinensis cv. Pawnee.</title>
        <authorList>
            <person name="Platts A."/>
            <person name="Shu S."/>
            <person name="Wright S."/>
            <person name="Barry K."/>
            <person name="Edger P."/>
            <person name="Pires J.C."/>
            <person name="Schmutz J."/>
        </authorList>
    </citation>
    <scope>NUCLEOTIDE SEQUENCE</scope>
    <source>
        <tissue evidence="27">Leaf</tissue>
    </source>
</reference>
<dbReference type="EMBL" id="CM031838">
    <property type="protein sequence ID" value="KAG6678475.1"/>
    <property type="molecule type" value="Genomic_DNA"/>
</dbReference>
<accession>A0A8T1NHW8</accession>
<keyword evidence="16 24" id="KW-1133">Transmembrane helix</keyword>
<dbReference type="SMART" id="SM00220">
    <property type="entry name" value="S_TKc"/>
    <property type="match status" value="1"/>
</dbReference>
<feature type="transmembrane region" description="Helical" evidence="24">
    <location>
        <begin position="576"/>
        <end position="597"/>
    </location>
</feature>
<evidence type="ECO:0000259" key="26">
    <source>
        <dbReference type="PROSITE" id="PS50011"/>
    </source>
</evidence>
<keyword evidence="9" id="KW-0808">Transferase</keyword>
<evidence type="ECO:0000256" key="19">
    <source>
        <dbReference type="ARBA" id="ARBA00023180"/>
    </source>
</evidence>
<reference evidence="28" key="2">
    <citation type="submission" date="2021-01" db="EMBL/GenBank/DDBJ databases">
        <authorList>
            <person name="Lovell J.T."/>
            <person name="Bentley N."/>
            <person name="Bhattarai G."/>
            <person name="Jenkins J.W."/>
            <person name="Sreedasyam A."/>
            <person name="Alarcon Y."/>
            <person name="Bock C."/>
            <person name="Boston L."/>
            <person name="Carlson J."/>
            <person name="Cervantes K."/>
            <person name="Clermont K."/>
            <person name="Krom N."/>
            <person name="Kubenka K."/>
            <person name="Mamidi S."/>
            <person name="Mattison C."/>
            <person name="Monteros M."/>
            <person name="Pisani C."/>
            <person name="Plott C."/>
            <person name="Rajasekar S."/>
            <person name="Rhein H.S."/>
            <person name="Rohla C."/>
            <person name="Song M."/>
            <person name="Hilaire R.S."/>
            <person name="Shu S."/>
            <person name="Wells L."/>
            <person name="Wang X."/>
            <person name="Webber J."/>
            <person name="Heerema R.J."/>
            <person name="Klein P."/>
            <person name="Conner P."/>
            <person name="Grauke L."/>
            <person name="Grimwood J."/>
            <person name="Schmutz J."/>
            <person name="Randall J.J."/>
        </authorList>
    </citation>
    <scope>NUCLEOTIDE SEQUENCE</scope>
    <source>
        <tissue evidence="28">Leaf</tissue>
    </source>
</reference>
<evidence type="ECO:0000256" key="24">
    <source>
        <dbReference type="SAM" id="Phobius"/>
    </source>
</evidence>
<dbReference type="InterPro" id="IPR013210">
    <property type="entry name" value="LRR_N_plant-typ"/>
</dbReference>
<comment type="catalytic activity">
    <reaction evidence="22">
        <text>L-seryl-[protein] + ATP = O-phospho-L-seryl-[protein] + ADP + H(+)</text>
        <dbReference type="Rhea" id="RHEA:17989"/>
        <dbReference type="Rhea" id="RHEA-COMP:9863"/>
        <dbReference type="Rhea" id="RHEA-COMP:11604"/>
        <dbReference type="ChEBI" id="CHEBI:15378"/>
        <dbReference type="ChEBI" id="CHEBI:29999"/>
        <dbReference type="ChEBI" id="CHEBI:30616"/>
        <dbReference type="ChEBI" id="CHEBI:83421"/>
        <dbReference type="ChEBI" id="CHEBI:456216"/>
        <dbReference type="EC" id="2.7.11.1"/>
    </reaction>
</comment>
<protein>
    <recommendedName>
        <fullName evidence="4">non-specific serine/threonine protein kinase</fullName>
        <ecNumber evidence="4">2.7.11.1</ecNumber>
    </recommendedName>
</protein>
<evidence type="ECO:0000256" key="3">
    <source>
        <dbReference type="ARBA" id="ARBA00008684"/>
    </source>
</evidence>
<dbReference type="Pfam" id="PF00069">
    <property type="entry name" value="Pkinase"/>
    <property type="match status" value="1"/>
</dbReference>
<dbReference type="Proteomes" id="UP000811609">
    <property type="component" value="Chromosome 14"/>
</dbReference>
<dbReference type="AlphaFoldDB" id="A0A8T1NHW8"/>
<dbReference type="FunFam" id="3.80.10.10:FF:000177">
    <property type="entry name" value="Leucine-rich repeat receptor-like serine/threonine-protein kinase At1g17230"/>
    <property type="match status" value="1"/>
</dbReference>
<keyword evidence="5" id="KW-0134">Cell wall</keyword>
<keyword evidence="6" id="KW-0723">Serine/threonine-protein kinase</keyword>
<keyword evidence="7" id="KW-0597">Phosphoprotein</keyword>
<organism evidence="27 29">
    <name type="scientific">Carya illinoinensis</name>
    <name type="common">Pecan</name>
    <dbReference type="NCBI Taxonomy" id="32201"/>
    <lineage>
        <taxon>Eukaryota</taxon>
        <taxon>Viridiplantae</taxon>
        <taxon>Streptophyta</taxon>
        <taxon>Embryophyta</taxon>
        <taxon>Tracheophyta</taxon>
        <taxon>Spermatophyta</taxon>
        <taxon>Magnoliopsida</taxon>
        <taxon>eudicotyledons</taxon>
        <taxon>Gunneridae</taxon>
        <taxon>Pentapetalae</taxon>
        <taxon>rosids</taxon>
        <taxon>fabids</taxon>
        <taxon>Fagales</taxon>
        <taxon>Juglandaceae</taxon>
        <taxon>Carya</taxon>
    </lineage>
</organism>
<dbReference type="Pfam" id="PF13855">
    <property type="entry name" value="LRR_8"/>
    <property type="match status" value="1"/>
</dbReference>
<evidence type="ECO:0000256" key="17">
    <source>
        <dbReference type="ARBA" id="ARBA00023136"/>
    </source>
</evidence>
<dbReference type="Pfam" id="PF23598">
    <property type="entry name" value="LRR_14"/>
    <property type="match status" value="1"/>
</dbReference>
<feature type="chain" id="PRO_5035854801" description="non-specific serine/threonine protein kinase" evidence="25">
    <location>
        <begin position="35"/>
        <end position="931"/>
    </location>
</feature>